<name>A0ACC3BAC6_9EURO</name>
<dbReference type="Proteomes" id="UP001177260">
    <property type="component" value="Unassembled WGS sequence"/>
</dbReference>
<accession>A0ACC3BAC6</accession>
<proteinExistence type="predicted"/>
<dbReference type="EMBL" id="JAOPJF010000012">
    <property type="protein sequence ID" value="KAK1147374.1"/>
    <property type="molecule type" value="Genomic_DNA"/>
</dbReference>
<protein>
    <submittedName>
        <fullName evidence="1">Uncharacterized protein</fullName>
    </submittedName>
</protein>
<evidence type="ECO:0000313" key="2">
    <source>
        <dbReference type="Proteomes" id="UP001177260"/>
    </source>
</evidence>
<reference evidence="1 2" key="1">
    <citation type="journal article" date="2023" name="ACS Omega">
        <title>Identification of the Neoaspergillic Acid Biosynthesis Gene Cluster by Establishing an In Vitro CRISPR-Ribonucleoprotein Genetic System in Aspergillus melleus.</title>
        <authorList>
            <person name="Yuan B."/>
            <person name="Grau M.F."/>
            <person name="Murata R.M."/>
            <person name="Torok T."/>
            <person name="Venkateswaran K."/>
            <person name="Stajich J.E."/>
            <person name="Wang C.C.C."/>
        </authorList>
    </citation>
    <scope>NUCLEOTIDE SEQUENCE [LARGE SCALE GENOMIC DNA]</scope>
    <source>
        <strain evidence="1 2">IMV 1140</strain>
    </source>
</reference>
<sequence>MTAPLDKSTLTGITRINVGIPETSFDVHVELLRSCSPFFDRLFKDHSLLEIQTNPVPLPHDDPDLFGDLVSWIYRGTLSKYLVAQDTAFFLFRLWILAARFEMPELQNYVASHFLVVLNTQPGGVYDKAKIDFVYENTQPDCPLRRLAVDMWVRNGTQAGYSELLHSLPHIFLVDLCGALFERKETSSNSEMSFADFERRYYVPTLAVQDHPKRRLLGNEVKEESNVPQRATAAQMERRKIITPRRRIASSPGSSTVSSVDLWKKRRMG</sequence>
<keyword evidence="2" id="KW-1185">Reference proteome</keyword>
<evidence type="ECO:0000313" key="1">
    <source>
        <dbReference type="EMBL" id="KAK1147374.1"/>
    </source>
</evidence>
<gene>
    <name evidence="1" type="ORF">N8T08_001455</name>
</gene>
<comment type="caution">
    <text evidence="1">The sequence shown here is derived from an EMBL/GenBank/DDBJ whole genome shotgun (WGS) entry which is preliminary data.</text>
</comment>
<organism evidence="1 2">
    <name type="scientific">Aspergillus melleus</name>
    <dbReference type="NCBI Taxonomy" id="138277"/>
    <lineage>
        <taxon>Eukaryota</taxon>
        <taxon>Fungi</taxon>
        <taxon>Dikarya</taxon>
        <taxon>Ascomycota</taxon>
        <taxon>Pezizomycotina</taxon>
        <taxon>Eurotiomycetes</taxon>
        <taxon>Eurotiomycetidae</taxon>
        <taxon>Eurotiales</taxon>
        <taxon>Aspergillaceae</taxon>
        <taxon>Aspergillus</taxon>
        <taxon>Aspergillus subgen. Circumdati</taxon>
    </lineage>
</organism>